<gene>
    <name evidence="1" type="ORF">MM415B00582_0008</name>
</gene>
<evidence type="ECO:0000313" key="1">
    <source>
        <dbReference type="EMBL" id="QJA63722.1"/>
    </source>
</evidence>
<accession>A0A6M3J492</accession>
<protein>
    <submittedName>
        <fullName evidence="1">Putative structural protein</fullName>
    </submittedName>
</protein>
<dbReference type="AlphaFoldDB" id="A0A6M3J492"/>
<organism evidence="1">
    <name type="scientific">viral metagenome</name>
    <dbReference type="NCBI Taxonomy" id="1070528"/>
    <lineage>
        <taxon>unclassified sequences</taxon>
        <taxon>metagenomes</taxon>
        <taxon>organismal metagenomes</taxon>
    </lineage>
</organism>
<sequence length="275" mass="30687">MVEKSLPWDDIDIGDAATYAPYSAGDWNEMYGDLFQMYEDLGIVLRSGNGLNPTLTVDDSPCVIDTGAAMVMGQYYKNDAPVSIVIPRPITNPRYDRIVLRREWATKLTRLVRSAGVEGAGVPPDLTTTIDVRWELPIATIIVPVAGAMTLVDDRTYRMFPEVTERQGGDPDNWDYPGDGTTWYKPRVVKMVCGFALLALDPANSFGVQTVMFNNVFSNDPLVLITLRAALGNDNNCVVYVYDVQPDRFSWGFENIDPASDVDFRWIHWMAIGEA</sequence>
<dbReference type="EMBL" id="MT141504">
    <property type="protein sequence ID" value="QJA63722.1"/>
    <property type="molecule type" value="Genomic_DNA"/>
</dbReference>
<name>A0A6M3J492_9ZZZZ</name>
<reference evidence="1" key="1">
    <citation type="submission" date="2020-03" db="EMBL/GenBank/DDBJ databases">
        <title>The deep terrestrial virosphere.</title>
        <authorList>
            <person name="Holmfeldt K."/>
            <person name="Nilsson E."/>
            <person name="Simone D."/>
            <person name="Lopez-Fernandez M."/>
            <person name="Wu X."/>
            <person name="de Brujin I."/>
            <person name="Lundin D."/>
            <person name="Andersson A."/>
            <person name="Bertilsson S."/>
            <person name="Dopson M."/>
        </authorList>
    </citation>
    <scope>NUCLEOTIDE SEQUENCE</scope>
    <source>
        <strain evidence="1">MM415B00582</strain>
    </source>
</reference>
<proteinExistence type="predicted"/>